<dbReference type="Pfam" id="PF02277">
    <property type="entry name" value="DBI_PRT"/>
    <property type="match status" value="1"/>
</dbReference>
<comment type="pathway">
    <text evidence="1 10">Nucleoside biosynthesis; alpha-ribazole biosynthesis; alpha-ribazole from 5,6-dimethylbenzimidazole: step 1/2.</text>
</comment>
<dbReference type="Gene3D" id="1.10.1610.10">
    <property type="match status" value="1"/>
</dbReference>
<dbReference type="PANTHER" id="PTHR43463">
    <property type="entry name" value="NICOTINATE-NUCLEOTIDE--DIMETHYLBENZIMIDAZOLE PHOSPHORIBOSYLTRANSFERASE"/>
    <property type="match status" value="1"/>
</dbReference>
<evidence type="ECO:0000256" key="1">
    <source>
        <dbReference type="ARBA" id="ARBA00005049"/>
    </source>
</evidence>
<dbReference type="KEGG" id="echi:FKX85_17715"/>
<gene>
    <name evidence="10 11" type="primary">cobT</name>
    <name evidence="11" type="ORF">FKX85_17715</name>
</gene>
<evidence type="ECO:0000256" key="8">
    <source>
        <dbReference type="ARBA" id="ARBA00030686"/>
    </source>
</evidence>
<dbReference type="EMBL" id="CP041253">
    <property type="protein sequence ID" value="QDH80777.1"/>
    <property type="molecule type" value="Genomic_DNA"/>
</dbReference>
<dbReference type="NCBIfam" id="TIGR03160">
    <property type="entry name" value="cobT_DBIPRT"/>
    <property type="match status" value="1"/>
</dbReference>
<keyword evidence="5 10" id="KW-0169">Cobalamin biosynthesis</keyword>
<dbReference type="UniPathway" id="UPA00061">
    <property type="reaction ID" value="UER00516"/>
</dbReference>
<evidence type="ECO:0000256" key="2">
    <source>
        <dbReference type="ARBA" id="ARBA00007110"/>
    </source>
</evidence>
<dbReference type="PANTHER" id="PTHR43463:SF1">
    <property type="entry name" value="NICOTINATE-NUCLEOTIDE--DIMETHYLBENZIMIDAZOLE PHOSPHORIBOSYLTRANSFERASE"/>
    <property type="match status" value="1"/>
</dbReference>
<comment type="catalytic activity">
    <reaction evidence="9 10">
        <text>5,6-dimethylbenzimidazole + nicotinate beta-D-ribonucleotide = alpha-ribazole 5'-phosphate + nicotinate + H(+)</text>
        <dbReference type="Rhea" id="RHEA:11196"/>
        <dbReference type="ChEBI" id="CHEBI:15378"/>
        <dbReference type="ChEBI" id="CHEBI:15890"/>
        <dbReference type="ChEBI" id="CHEBI:32544"/>
        <dbReference type="ChEBI" id="CHEBI:57502"/>
        <dbReference type="ChEBI" id="CHEBI:57918"/>
        <dbReference type="EC" id="2.4.2.21"/>
    </reaction>
</comment>
<dbReference type="Gene3D" id="3.40.50.10210">
    <property type="match status" value="1"/>
</dbReference>
<evidence type="ECO:0000313" key="12">
    <source>
        <dbReference type="Proteomes" id="UP000316614"/>
    </source>
</evidence>
<evidence type="ECO:0000256" key="9">
    <source>
        <dbReference type="ARBA" id="ARBA00047340"/>
    </source>
</evidence>
<keyword evidence="6 10" id="KW-0328">Glycosyltransferase</keyword>
<comment type="similarity">
    <text evidence="2 10">Belongs to the CobT family.</text>
</comment>
<dbReference type="RefSeq" id="WP_141615998.1">
    <property type="nucleotide sequence ID" value="NZ_CP041253.1"/>
</dbReference>
<dbReference type="InterPro" id="IPR003200">
    <property type="entry name" value="Nict_dMeBzImd_PRibTrfase"/>
</dbReference>
<dbReference type="Proteomes" id="UP000316614">
    <property type="component" value="Chromosome"/>
</dbReference>
<reference evidence="11 12" key="1">
    <citation type="submission" date="2019-06" db="EMBL/GenBank/DDBJ databases">
        <title>Echinicola alkalisoli sp. nov. isolated from saline soil.</title>
        <authorList>
            <person name="Sun J.-Q."/>
            <person name="Xu L."/>
        </authorList>
    </citation>
    <scope>NUCLEOTIDE SEQUENCE [LARGE SCALE GENOMIC DNA]</scope>
    <source>
        <strain evidence="11 12">LN3S3</strain>
    </source>
</reference>
<evidence type="ECO:0000313" key="11">
    <source>
        <dbReference type="EMBL" id="QDH80777.1"/>
    </source>
</evidence>
<sequence length="349" mass="37639">MIDFHIPPLDHSLEKALQQKIDLKTKPIGALGDLENLALHIGLVQQSLSPSLKHPHILVFAGDHGIAKENLVNPYPQEVTYQMVMNFLEGGAAINIFAKQHHLALKVIDAGVNYDFTDQPNLIHAKIAKGTANYLHGPAMTEEQCLGALQKGAELVDQVYQEGCNVIGFGEMGISNTSSAALIMHTICGLPLQECVGKGTGTNDNQQKIKLQTLSKAIRLHNQIDKKNPVQILSTFGGFEIAQLCGAMLKAAERKMVILVDGFITTAAVLVAKTIDANLLSYCIFTHCSHEKGHAAMLEYFKAKPLLRLGMRLGEGSGAALAYPLVASACGFLNEMASFDSAGVSKESR</sequence>
<accession>A0A514CLZ9</accession>
<dbReference type="GO" id="GO:0008939">
    <property type="term" value="F:nicotinate-nucleotide-dimethylbenzimidazole phosphoribosyltransferase activity"/>
    <property type="evidence" value="ECO:0007669"/>
    <property type="project" value="UniProtKB-UniRule"/>
</dbReference>
<comment type="function">
    <text evidence="10">Catalyzes the synthesis of alpha-ribazole-5'-phosphate from nicotinate mononucleotide (NAMN) and 5,6-dimethylbenzimidazole (DMB).</text>
</comment>
<feature type="active site" description="Proton acceptor" evidence="10">
    <location>
        <position position="315"/>
    </location>
</feature>
<dbReference type="GO" id="GO:0009236">
    <property type="term" value="P:cobalamin biosynthetic process"/>
    <property type="evidence" value="ECO:0007669"/>
    <property type="project" value="UniProtKB-UniRule"/>
</dbReference>
<evidence type="ECO:0000256" key="6">
    <source>
        <dbReference type="ARBA" id="ARBA00022676"/>
    </source>
</evidence>
<evidence type="ECO:0000256" key="7">
    <source>
        <dbReference type="ARBA" id="ARBA00022679"/>
    </source>
</evidence>
<organism evidence="11 12">
    <name type="scientific">Echinicola soli</name>
    <dbReference type="NCBI Taxonomy" id="2591634"/>
    <lineage>
        <taxon>Bacteria</taxon>
        <taxon>Pseudomonadati</taxon>
        <taxon>Bacteroidota</taxon>
        <taxon>Cytophagia</taxon>
        <taxon>Cytophagales</taxon>
        <taxon>Cyclobacteriaceae</taxon>
        <taxon>Echinicola</taxon>
    </lineage>
</organism>
<evidence type="ECO:0000256" key="10">
    <source>
        <dbReference type="HAMAP-Rule" id="MF_00230"/>
    </source>
</evidence>
<dbReference type="NCBIfam" id="NF000996">
    <property type="entry name" value="PRK00105.1"/>
    <property type="match status" value="1"/>
</dbReference>
<keyword evidence="7 10" id="KW-0808">Transferase</keyword>
<dbReference type="HAMAP" id="MF_00230">
    <property type="entry name" value="CobT"/>
    <property type="match status" value="1"/>
</dbReference>
<dbReference type="EC" id="2.4.2.21" evidence="3 10"/>
<dbReference type="InterPro" id="IPR036087">
    <property type="entry name" value="Nict_dMeBzImd_PRibTrfase_sf"/>
</dbReference>
<keyword evidence="12" id="KW-1185">Reference proteome</keyword>
<evidence type="ECO:0000256" key="4">
    <source>
        <dbReference type="ARBA" id="ARBA00015486"/>
    </source>
</evidence>
<dbReference type="InterPro" id="IPR023195">
    <property type="entry name" value="Nict_dMeBzImd_PRibTrfase_N"/>
</dbReference>
<dbReference type="OrthoDB" id="9781491at2"/>
<protein>
    <recommendedName>
        <fullName evidence="4 10">Nicotinate-nucleotide--dimethylbenzimidazole phosphoribosyltransferase</fullName>
        <shortName evidence="10">NN:DBI PRT</shortName>
        <ecNumber evidence="3 10">2.4.2.21</ecNumber>
    </recommendedName>
    <alternativeName>
        <fullName evidence="8 10">N(1)-alpha-phosphoribosyltransferase</fullName>
    </alternativeName>
</protein>
<dbReference type="AlphaFoldDB" id="A0A514CLZ9"/>
<name>A0A514CLZ9_9BACT</name>
<dbReference type="CDD" id="cd02439">
    <property type="entry name" value="DMB-PRT_CobT"/>
    <property type="match status" value="1"/>
</dbReference>
<dbReference type="FunFam" id="3.40.50.10210:FF:000001">
    <property type="entry name" value="Nicotinate-nucleotide--dimethylbenzimidazole phosphoribosyltransferase"/>
    <property type="match status" value="1"/>
</dbReference>
<proteinExistence type="inferred from homology"/>
<evidence type="ECO:0000256" key="3">
    <source>
        <dbReference type="ARBA" id="ARBA00011991"/>
    </source>
</evidence>
<dbReference type="SUPFAM" id="SSF52733">
    <property type="entry name" value="Nicotinate mononucleotide:5,6-dimethylbenzimidazole phosphoribosyltransferase (CobT)"/>
    <property type="match status" value="1"/>
</dbReference>
<evidence type="ECO:0000256" key="5">
    <source>
        <dbReference type="ARBA" id="ARBA00022573"/>
    </source>
</evidence>
<dbReference type="InterPro" id="IPR017846">
    <property type="entry name" value="Nict_dMeBzImd_PRibTrfase_bact"/>
</dbReference>